<dbReference type="STRING" id="65393.PCC7424_0440"/>
<gene>
    <name evidence="2" type="ordered locus">PCC7424_0440</name>
</gene>
<evidence type="ECO:0000313" key="2">
    <source>
        <dbReference type="EMBL" id="ACK68906.1"/>
    </source>
</evidence>
<dbReference type="eggNOG" id="ENOG50301P4">
    <property type="taxonomic scope" value="Bacteria"/>
</dbReference>
<feature type="coiled-coil region" evidence="1">
    <location>
        <begin position="29"/>
        <end position="56"/>
    </location>
</feature>
<accession>B7KD86</accession>
<dbReference type="AlphaFoldDB" id="B7KD86"/>
<dbReference type="OrthoDB" id="9804635at2"/>
<dbReference type="HOGENOM" id="CLU_135539_0_0_3"/>
<evidence type="ECO:0008006" key="4">
    <source>
        <dbReference type="Google" id="ProtNLM"/>
    </source>
</evidence>
<dbReference type="Proteomes" id="UP000002384">
    <property type="component" value="Chromosome"/>
</dbReference>
<protein>
    <recommendedName>
        <fullName evidence="4">YlqD protein</fullName>
    </recommendedName>
</protein>
<evidence type="ECO:0000256" key="1">
    <source>
        <dbReference type="SAM" id="Coils"/>
    </source>
</evidence>
<name>B7KD86_GLOC7</name>
<keyword evidence="1" id="KW-0175">Coiled coil</keyword>
<dbReference type="RefSeq" id="WP_012597853.1">
    <property type="nucleotide sequence ID" value="NC_011729.1"/>
</dbReference>
<dbReference type="Pfam" id="PF11068">
    <property type="entry name" value="YlqD"/>
    <property type="match status" value="1"/>
</dbReference>
<dbReference type="Gene3D" id="6.10.140.1110">
    <property type="match status" value="1"/>
</dbReference>
<sequence>MEETNTSLLLKRPVILKVIVTQQWKEEVHQQLETQVRQLDAQMQQLDMQGQQAIAEIQKQSIIPPPPQVSQQIQGIQNQVNQKKSEMLERKNQALQQLQQIQVLELGQEVVQAQLESFFRVEKGDNLVQKMNVEIVMRDGIVEDIRGDL</sequence>
<proteinExistence type="predicted"/>
<dbReference type="InterPro" id="IPR021297">
    <property type="entry name" value="YlqD"/>
</dbReference>
<dbReference type="KEGG" id="cyc:PCC7424_0440"/>
<keyword evidence="3" id="KW-1185">Reference proteome</keyword>
<organism evidence="2 3">
    <name type="scientific">Gloeothece citriformis (strain PCC 7424)</name>
    <name type="common">Cyanothece sp. (strain PCC 7424)</name>
    <dbReference type="NCBI Taxonomy" id="65393"/>
    <lineage>
        <taxon>Bacteria</taxon>
        <taxon>Bacillati</taxon>
        <taxon>Cyanobacteriota</taxon>
        <taxon>Cyanophyceae</taxon>
        <taxon>Oscillatoriophycideae</taxon>
        <taxon>Chroococcales</taxon>
        <taxon>Aphanothecaceae</taxon>
        <taxon>Gloeothece</taxon>
        <taxon>Gloeothece citriformis</taxon>
    </lineage>
</organism>
<dbReference type="EMBL" id="CP001291">
    <property type="protein sequence ID" value="ACK68906.1"/>
    <property type="molecule type" value="Genomic_DNA"/>
</dbReference>
<reference evidence="3" key="1">
    <citation type="journal article" date="2011" name="MBio">
        <title>Novel metabolic attributes of the genus Cyanothece, comprising a group of unicellular nitrogen-fixing Cyanobacteria.</title>
        <authorList>
            <person name="Bandyopadhyay A."/>
            <person name="Elvitigala T."/>
            <person name="Welsh E."/>
            <person name="Stockel J."/>
            <person name="Liberton M."/>
            <person name="Min H."/>
            <person name="Sherman L.A."/>
            <person name="Pakrasi H.B."/>
        </authorList>
    </citation>
    <scope>NUCLEOTIDE SEQUENCE [LARGE SCALE GENOMIC DNA]</scope>
    <source>
        <strain evidence="3">PCC 7424</strain>
    </source>
</reference>
<evidence type="ECO:0000313" key="3">
    <source>
        <dbReference type="Proteomes" id="UP000002384"/>
    </source>
</evidence>